<dbReference type="Proteomes" id="UP001501321">
    <property type="component" value="Unassembled WGS sequence"/>
</dbReference>
<evidence type="ECO:0000256" key="1">
    <source>
        <dbReference type="ARBA" id="ARBA00010476"/>
    </source>
</evidence>
<dbReference type="PANTHER" id="PTHR14021:SF15">
    <property type="entry name" value="IRON-SULFUR CLUSTER CO-CHAPERONE PROTEIN HSCB"/>
    <property type="match status" value="1"/>
</dbReference>
<organism evidence="6 7">
    <name type="scientific">Pseudaeromonas paramecii</name>
    <dbReference type="NCBI Taxonomy" id="2138166"/>
    <lineage>
        <taxon>Bacteria</taxon>
        <taxon>Pseudomonadati</taxon>
        <taxon>Pseudomonadota</taxon>
        <taxon>Gammaproteobacteria</taxon>
        <taxon>Aeromonadales</taxon>
        <taxon>Aeromonadaceae</taxon>
        <taxon>Pseudaeromonas</taxon>
    </lineage>
</organism>
<dbReference type="InterPro" id="IPR009073">
    <property type="entry name" value="HscB_oligo_C"/>
</dbReference>
<dbReference type="NCBIfam" id="TIGR00714">
    <property type="entry name" value="hscB"/>
    <property type="match status" value="1"/>
</dbReference>
<dbReference type="Gene3D" id="1.10.287.110">
    <property type="entry name" value="DnaJ domain"/>
    <property type="match status" value="1"/>
</dbReference>
<reference evidence="7" key="1">
    <citation type="journal article" date="2019" name="Int. J. Syst. Evol. Microbiol.">
        <title>The Global Catalogue of Microorganisms (GCM) 10K type strain sequencing project: providing services to taxonomists for standard genome sequencing and annotation.</title>
        <authorList>
            <consortium name="The Broad Institute Genomics Platform"/>
            <consortium name="The Broad Institute Genome Sequencing Center for Infectious Disease"/>
            <person name="Wu L."/>
            <person name="Ma J."/>
        </authorList>
    </citation>
    <scope>NUCLEOTIDE SEQUENCE [LARGE SCALE GENOMIC DNA]</scope>
    <source>
        <strain evidence="7">JCM 32226</strain>
    </source>
</reference>
<evidence type="ECO:0000313" key="7">
    <source>
        <dbReference type="Proteomes" id="UP001501321"/>
    </source>
</evidence>
<comment type="caution">
    <text evidence="6">The sequence shown here is derived from an EMBL/GenBank/DDBJ whole genome shotgun (WGS) entry which is preliminary data.</text>
</comment>
<dbReference type="InterPro" id="IPR004640">
    <property type="entry name" value="HscB"/>
</dbReference>
<keyword evidence="2 4" id="KW-0143">Chaperone</keyword>
<dbReference type="SUPFAM" id="SSF46565">
    <property type="entry name" value="Chaperone J-domain"/>
    <property type="match status" value="1"/>
</dbReference>
<dbReference type="PANTHER" id="PTHR14021">
    <property type="entry name" value="IRON-SULFUR CLUSTER CO-CHAPERONE PROTEIN HSCB"/>
    <property type="match status" value="1"/>
</dbReference>
<proteinExistence type="inferred from homology"/>
<dbReference type="SMART" id="SM00271">
    <property type="entry name" value="DnaJ"/>
    <property type="match status" value="1"/>
</dbReference>
<sequence>MLERRVNYFEIFHLPIAFELDSVELASRYRQLQQQYHPDKFAAASEADRSRALQWAAEINAAFNTLKEPVARAEYLLSLQGLEIRGEQQTLQDLDFLEQQWAWREALEALPAATAPLLASANLAEELSLTQRQMQTALSQTLAAGEWPAAADWVRKLKFMAKLQLELERLEDSLLDD</sequence>
<comment type="subunit">
    <text evidence="4">Interacts with HscA and stimulates its ATPase activity.</text>
</comment>
<name>A0ABP8Q7P9_9GAMM</name>
<protein>
    <recommendedName>
        <fullName evidence="4">Co-chaperone protein HscB homolog</fullName>
    </recommendedName>
</protein>
<dbReference type="InterPro" id="IPR001623">
    <property type="entry name" value="DnaJ_domain"/>
</dbReference>
<evidence type="ECO:0000256" key="4">
    <source>
        <dbReference type="HAMAP-Rule" id="MF_00682"/>
    </source>
</evidence>
<dbReference type="Pfam" id="PF00226">
    <property type="entry name" value="DnaJ"/>
    <property type="match status" value="1"/>
</dbReference>
<dbReference type="NCBIfam" id="NF003449">
    <property type="entry name" value="PRK05014.1"/>
    <property type="match status" value="1"/>
</dbReference>
<comment type="function">
    <text evidence="3 4">Co-chaperone involved in the maturation of iron-sulfur cluster-containing proteins. Seems to help targeting proteins to be folded toward HscA.</text>
</comment>
<dbReference type="CDD" id="cd06257">
    <property type="entry name" value="DnaJ"/>
    <property type="match status" value="1"/>
</dbReference>
<dbReference type="SUPFAM" id="SSF47144">
    <property type="entry name" value="HSC20 (HSCB), C-terminal oligomerisation domain"/>
    <property type="match status" value="1"/>
</dbReference>
<dbReference type="Gene3D" id="1.20.1280.20">
    <property type="entry name" value="HscB, C-terminal domain"/>
    <property type="match status" value="1"/>
</dbReference>
<evidence type="ECO:0000259" key="5">
    <source>
        <dbReference type="PROSITE" id="PS50076"/>
    </source>
</evidence>
<dbReference type="InterPro" id="IPR036869">
    <property type="entry name" value="J_dom_sf"/>
</dbReference>
<accession>A0ABP8Q7P9</accession>
<dbReference type="InterPro" id="IPR036386">
    <property type="entry name" value="HscB_C_sf"/>
</dbReference>
<evidence type="ECO:0000256" key="3">
    <source>
        <dbReference type="ARBA" id="ARBA00025596"/>
    </source>
</evidence>
<dbReference type="EMBL" id="BAABFC010000010">
    <property type="protein sequence ID" value="GAA4497680.1"/>
    <property type="molecule type" value="Genomic_DNA"/>
</dbReference>
<dbReference type="PROSITE" id="PS50076">
    <property type="entry name" value="DNAJ_2"/>
    <property type="match status" value="1"/>
</dbReference>
<keyword evidence="7" id="KW-1185">Reference proteome</keyword>
<dbReference type="Pfam" id="PF07743">
    <property type="entry name" value="HSCB_C"/>
    <property type="match status" value="1"/>
</dbReference>
<dbReference type="HAMAP" id="MF_00682">
    <property type="entry name" value="HscB"/>
    <property type="match status" value="1"/>
</dbReference>
<comment type="similarity">
    <text evidence="1 4">Belongs to the HscB family.</text>
</comment>
<evidence type="ECO:0000313" key="6">
    <source>
        <dbReference type="EMBL" id="GAA4497680.1"/>
    </source>
</evidence>
<evidence type="ECO:0000256" key="2">
    <source>
        <dbReference type="ARBA" id="ARBA00023186"/>
    </source>
</evidence>
<gene>
    <name evidence="4 6" type="primary">hscB</name>
    <name evidence="6" type="ORF">GCM10023095_14600</name>
</gene>
<feature type="domain" description="J" evidence="5">
    <location>
        <begin position="7"/>
        <end position="79"/>
    </location>
</feature>